<keyword evidence="6" id="KW-0375">Hydrogen ion transport</keyword>
<proteinExistence type="inferred from homology"/>
<feature type="transmembrane region" description="Helical" evidence="12">
    <location>
        <begin position="138"/>
        <end position="157"/>
    </location>
</feature>
<sequence>MADPVSRSQKPGASEDPSWGPSEEEPRRRTQEETVNYSDSDHGTNGGGPAAAQEPDPASVGSSRRLLSGFVGLNAVLLGAALVAGQAFNPTGLRCQGSQLYVLLLMGCSVAWMAWYLLWARGRPGSVSPHKDHHAGGLAVTVVLMLFATFSLLLHLFRMGYFIIMRDCKPSAQVLSPFVEAPFLGLQTYLLWAHSKDCIHRHKILTRSGLMVTLCADLLLWFNAVTEDTIHQEIELDKEKGFHFGGANFSESAENYDSAGSGNASSSSIDCQCSASAACLIFRKGYEVLYPFNMEYYLMAGCMLYVMWKNVGRRVDPAPGPHGSTVQKLTLRVVYRAGVWLGPLSGALVLAAGVSVFVLYQVWVGQPQLRLTAFLLFYGYHLAVMPLMSAGCLAGMLIHRLERRAEEGGHNPTRSLDVTLLVGAALGQLALSYFSLVAALEAGAPGPLGSLDLSYSLLSLLELMLQNIFIIEGLHRHPSLSLAHKDRKERSSIFKPRKKVIEETPVDRNTDISLLTTNYRPQLTTTPAPPVGHAEDGRNTWTKRATQEICAFLIFANVMLWIIPAFGAHPQFENGLGKKFFGFTAWFVLVNLGQPLGVFYRMHSVGALMELLLTA</sequence>
<keyword evidence="3" id="KW-0813">Transport</keyword>
<evidence type="ECO:0000256" key="7">
    <source>
        <dbReference type="ARBA" id="ARBA00022989"/>
    </source>
</evidence>
<keyword evidence="5 12" id="KW-0812">Transmembrane</keyword>
<evidence type="ECO:0008006" key="15">
    <source>
        <dbReference type="Google" id="ProtNLM"/>
    </source>
</evidence>
<dbReference type="OrthoDB" id="6429739at2759"/>
<dbReference type="GO" id="GO:0015252">
    <property type="term" value="F:proton channel activity"/>
    <property type="evidence" value="ECO:0007669"/>
    <property type="project" value="InterPro"/>
</dbReference>
<keyword evidence="10" id="KW-0407">Ion channel</keyword>
<feature type="transmembrane region" description="Helical" evidence="12">
    <location>
        <begin position="66"/>
        <end position="88"/>
    </location>
</feature>
<evidence type="ECO:0000256" key="9">
    <source>
        <dbReference type="ARBA" id="ARBA00023136"/>
    </source>
</evidence>
<feature type="transmembrane region" description="Helical" evidence="12">
    <location>
        <begin position="418"/>
        <end position="441"/>
    </location>
</feature>
<feature type="region of interest" description="Disordered" evidence="11">
    <location>
        <begin position="1"/>
        <end position="60"/>
    </location>
</feature>
<evidence type="ECO:0000256" key="5">
    <source>
        <dbReference type="ARBA" id="ARBA00022692"/>
    </source>
</evidence>
<evidence type="ECO:0000256" key="11">
    <source>
        <dbReference type="SAM" id="MobiDB-lite"/>
    </source>
</evidence>
<keyword evidence="14" id="KW-1185">Reference proteome</keyword>
<feature type="transmembrane region" description="Helical" evidence="12">
    <location>
        <begin position="100"/>
        <end position="118"/>
    </location>
</feature>
<comment type="subcellular location">
    <subcellularLocation>
        <location evidence="1">Cell membrane</location>
        <topology evidence="1">Multi-pass membrane protein</topology>
    </subcellularLocation>
</comment>
<evidence type="ECO:0000313" key="14">
    <source>
        <dbReference type="Proteomes" id="UP001148018"/>
    </source>
</evidence>
<evidence type="ECO:0000256" key="8">
    <source>
        <dbReference type="ARBA" id="ARBA00023065"/>
    </source>
</evidence>
<evidence type="ECO:0000256" key="10">
    <source>
        <dbReference type="ARBA" id="ARBA00023303"/>
    </source>
</evidence>
<feature type="transmembrane region" description="Helical" evidence="12">
    <location>
        <begin position="549"/>
        <end position="568"/>
    </location>
</feature>
<evidence type="ECO:0000256" key="4">
    <source>
        <dbReference type="ARBA" id="ARBA00022475"/>
    </source>
</evidence>
<comment type="similarity">
    <text evidence="2">Belongs to the otopetrin family.</text>
</comment>
<evidence type="ECO:0000256" key="3">
    <source>
        <dbReference type="ARBA" id="ARBA00022448"/>
    </source>
</evidence>
<dbReference type="PANTHER" id="PTHR21522">
    <property type="entry name" value="PROTON CHANNEL OTOP"/>
    <property type="match status" value="1"/>
</dbReference>
<evidence type="ECO:0000256" key="6">
    <source>
        <dbReference type="ARBA" id="ARBA00022781"/>
    </source>
</evidence>
<keyword evidence="9 12" id="KW-0472">Membrane</keyword>
<gene>
    <name evidence="13" type="ORF">NHX12_025584</name>
</gene>
<comment type="caution">
    <text evidence="13">The sequence shown here is derived from an EMBL/GenBank/DDBJ whole genome shotgun (WGS) entry which is preliminary data.</text>
</comment>
<evidence type="ECO:0000256" key="12">
    <source>
        <dbReference type="SAM" id="Phobius"/>
    </source>
</evidence>
<dbReference type="InterPro" id="IPR004878">
    <property type="entry name" value="Otopetrin"/>
</dbReference>
<protein>
    <recommendedName>
        <fullName evidence="15">Otopetrin 3</fullName>
    </recommendedName>
</protein>
<feature type="transmembrane region" description="Helical" evidence="12">
    <location>
        <begin position="333"/>
        <end position="363"/>
    </location>
</feature>
<organism evidence="13 14">
    <name type="scientific">Muraenolepis orangiensis</name>
    <name type="common">Patagonian moray cod</name>
    <dbReference type="NCBI Taxonomy" id="630683"/>
    <lineage>
        <taxon>Eukaryota</taxon>
        <taxon>Metazoa</taxon>
        <taxon>Chordata</taxon>
        <taxon>Craniata</taxon>
        <taxon>Vertebrata</taxon>
        <taxon>Euteleostomi</taxon>
        <taxon>Actinopterygii</taxon>
        <taxon>Neopterygii</taxon>
        <taxon>Teleostei</taxon>
        <taxon>Neoteleostei</taxon>
        <taxon>Acanthomorphata</taxon>
        <taxon>Zeiogadaria</taxon>
        <taxon>Gadariae</taxon>
        <taxon>Gadiformes</taxon>
        <taxon>Muraenolepidoidei</taxon>
        <taxon>Muraenolepididae</taxon>
        <taxon>Muraenolepis</taxon>
    </lineage>
</organism>
<feature type="transmembrane region" description="Helical" evidence="12">
    <location>
        <begin position="375"/>
        <end position="398"/>
    </location>
</feature>
<keyword evidence="7 12" id="KW-1133">Transmembrane helix</keyword>
<dbReference type="GO" id="GO:0005886">
    <property type="term" value="C:plasma membrane"/>
    <property type="evidence" value="ECO:0007669"/>
    <property type="project" value="UniProtKB-SubCell"/>
</dbReference>
<dbReference type="AlphaFoldDB" id="A0A9Q0EQ22"/>
<name>A0A9Q0EQ22_9TELE</name>
<dbReference type="Pfam" id="PF03189">
    <property type="entry name" value="Otopetrin"/>
    <property type="match status" value="2"/>
</dbReference>
<evidence type="ECO:0000256" key="2">
    <source>
        <dbReference type="ARBA" id="ARBA00006513"/>
    </source>
</evidence>
<dbReference type="EMBL" id="JANIIK010000040">
    <property type="protein sequence ID" value="KAJ3608537.1"/>
    <property type="molecule type" value="Genomic_DNA"/>
</dbReference>
<feature type="transmembrane region" description="Helical" evidence="12">
    <location>
        <begin position="453"/>
        <end position="471"/>
    </location>
</feature>
<accession>A0A9Q0EQ22</accession>
<keyword evidence="8" id="KW-0406">Ion transport</keyword>
<dbReference type="Proteomes" id="UP001148018">
    <property type="component" value="Unassembled WGS sequence"/>
</dbReference>
<dbReference type="PANTHER" id="PTHR21522:SF36">
    <property type="entry name" value="PROTON CHANNEL OTOP3"/>
    <property type="match status" value="1"/>
</dbReference>
<feature type="compositionally biased region" description="Polar residues" evidence="11">
    <location>
        <begin position="1"/>
        <end position="11"/>
    </location>
</feature>
<keyword evidence="4" id="KW-1003">Cell membrane</keyword>
<evidence type="ECO:0000313" key="13">
    <source>
        <dbReference type="EMBL" id="KAJ3608537.1"/>
    </source>
</evidence>
<feature type="transmembrane region" description="Helical" evidence="12">
    <location>
        <begin position="580"/>
        <end position="600"/>
    </location>
</feature>
<reference evidence="13" key="1">
    <citation type="submission" date="2022-07" db="EMBL/GenBank/DDBJ databases">
        <title>Chromosome-level genome of Muraenolepis orangiensis.</title>
        <authorList>
            <person name="Kim J."/>
        </authorList>
    </citation>
    <scope>NUCLEOTIDE SEQUENCE</scope>
    <source>
        <strain evidence="13">KU_S4_2022</strain>
        <tissue evidence="13">Muscle</tissue>
    </source>
</reference>
<evidence type="ECO:0000256" key="1">
    <source>
        <dbReference type="ARBA" id="ARBA00004651"/>
    </source>
</evidence>